<comment type="catalytic activity">
    <reaction evidence="12">
        <text>a 1,2-diacyl-sn-glycerol + ATP = a 1,2-diacyl-sn-glycero-3-phosphate + ADP + H(+)</text>
        <dbReference type="Rhea" id="RHEA:10272"/>
        <dbReference type="ChEBI" id="CHEBI:15378"/>
        <dbReference type="ChEBI" id="CHEBI:17815"/>
        <dbReference type="ChEBI" id="CHEBI:30616"/>
        <dbReference type="ChEBI" id="CHEBI:58608"/>
        <dbReference type="ChEBI" id="CHEBI:456216"/>
        <dbReference type="EC" id="2.7.1.107"/>
    </reaction>
</comment>
<dbReference type="CDD" id="cd20854">
    <property type="entry name" value="C1_DGKtheta_typeV_rpt3"/>
    <property type="match status" value="1"/>
</dbReference>
<evidence type="ECO:0000313" key="17">
    <source>
        <dbReference type="WBParaSite" id="TASK_0000453801-mRNA-1"/>
    </source>
</evidence>
<dbReference type="InterPro" id="IPR016064">
    <property type="entry name" value="NAD/diacylglycerol_kinase_sf"/>
</dbReference>
<keyword evidence="9" id="KW-0862">Zinc</keyword>
<dbReference type="WBParaSite" id="TASK_0000453801-mRNA-1">
    <property type="protein sequence ID" value="TASK_0000453801-mRNA-1"/>
    <property type="gene ID" value="TASK_0000453801"/>
</dbReference>
<dbReference type="FunFam" id="3.40.50.10330:FF:000011">
    <property type="entry name" value="Diacylglycerol kinase"/>
    <property type="match status" value="1"/>
</dbReference>
<evidence type="ECO:0000256" key="12">
    <source>
        <dbReference type="RuleBase" id="RU361128"/>
    </source>
</evidence>
<evidence type="ECO:0000313" key="16">
    <source>
        <dbReference type="Proteomes" id="UP000282613"/>
    </source>
</evidence>
<dbReference type="GO" id="GO:0007200">
    <property type="term" value="P:phospholipase C-activating G protein-coupled receptor signaling pathway"/>
    <property type="evidence" value="ECO:0007669"/>
    <property type="project" value="InterPro"/>
</dbReference>
<name>A0A158R7X4_TAEAS</name>
<dbReference type="Pfam" id="PF00781">
    <property type="entry name" value="DAGK_cat"/>
    <property type="match status" value="1"/>
</dbReference>
<dbReference type="EC" id="2.7.1.107" evidence="12"/>
<dbReference type="CDD" id="cd20803">
    <property type="entry name" value="C1_DGKtheta_typeV_rpt1"/>
    <property type="match status" value="1"/>
</dbReference>
<dbReference type="SUPFAM" id="SSF57889">
    <property type="entry name" value="Cysteine-rich domain"/>
    <property type="match status" value="2"/>
</dbReference>
<dbReference type="SMART" id="SM00046">
    <property type="entry name" value="DAGKc"/>
    <property type="match status" value="1"/>
</dbReference>
<dbReference type="Pfam" id="PF00609">
    <property type="entry name" value="DAGK_acc"/>
    <property type="match status" value="1"/>
</dbReference>
<evidence type="ECO:0000259" key="13">
    <source>
        <dbReference type="PROSITE" id="PS50081"/>
    </source>
</evidence>
<dbReference type="EMBL" id="UYRS01018355">
    <property type="protein sequence ID" value="VDK33602.1"/>
    <property type="molecule type" value="Genomic_DNA"/>
</dbReference>
<organism evidence="17">
    <name type="scientific">Taenia asiatica</name>
    <name type="common">Asian tapeworm</name>
    <dbReference type="NCBI Taxonomy" id="60517"/>
    <lineage>
        <taxon>Eukaryota</taxon>
        <taxon>Metazoa</taxon>
        <taxon>Spiralia</taxon>
        <taxon>Lophotrochozoa</taxon>
        <taxon>Platyhelminthes</taxon>
        <taxon>Cestoda</taxon>
        <taxon>Eucestoda</taxon>
        <taxon>Cyclophyllidea</taxon>
        <taxon>Taeniidae</taxon>
        <taxon>Taenia</taxon>
    </lineage>
</organism>
<evidence type="ECO:0000256" key="5">
    <source>
        <dbReference type="ARBA" id="ARBA00022737"/>
    </source>
</evidence>
<reference evidence="17" key="1">
    <citation type="submission" date="2016-04" db="UniProtKB">
        <authorList>
            <consortium name="WormBaseParasite"/>
        </authorList>
    </citation>
    <scope>IDENTIFICATION</scope>
</reference>
<dbReference type="STRING" id="60517.A0A158R7X4"/>
<evidence type="ECO:0000256" key="11">
    <source>
        <dbReference type="ARBA" id="ARBA00023136"/>
    </source>
</evidence>
<evidence type="ECO:0000259" key="14">
    <source>
        <dbReference type="PROSITE" id="PS50146"/>
    </source>
</evidence>
<dbReference type="InterPro" id="IPR035979">
    <property type="entry name" value="RBD_domain_sf"/>
</dbReference>
<dbReference type="PROSITE" id="PS00479">
    <property type="entry name" value="ZF_DAG_PE_1"/>
    <property type="match status" value="2"/>
</dbReference>
<gene>
    <name evidence="15" type="ORF">TASK_LOCUS4539</name>
</gene>
<evidence type="ECO:0000256" key="4">
    <source>
        <dbReference type="ARBA" id="ARBA00022723"/>
    </source>
</evidence>
<dbReference type="SUPFAM" id="SSF54928">
    <property type="entry name" value="RNA-binding domain, RBD"/>
    <property type="match status" value="1"/>
</dbReference>
<dbReference type="PANTHER" id="PTHR11255">
    <property type="entry name" value="DIACYLGLYCEROL KINASE"/>
    <property type="match status" value="1"/>
</dbReference>
<keyword evidence="3 12" id="KW-0808">Transferase</keyword>
<sequence length="1108" mass="124043">MLAESLEHLDLSNIGDDCTGARLNARLITDEHPTISEILLNVPSLNEQEEAEGESNLNAYKEKLCSHSGHSFYRKSLSKPAYCHHCGEVIWSPLSTGFACDVCNFLAHEKCLRDIVTICPSYASTQILTPVAHCWSELTFFRRKFCNVCRARLRDTPSVRCEGMNNYFAPLSFLLPYKYFSYSVDSSTVLYPQCASTTLITIVKSLPSTTVSRVLPSGCNGIGFVYACSILLLLLQNATSTSHHWREGNLRSSTKCCLCKKLCGSSECLTGYRCLWCGTTVHAGCSRKLPMLCDFGPLRNIMLPPWAVSFPRPDIPSEYTVGIMRRPQIRTFYDCWSSSEDSREESCRDSRGTRDSPDRDGFDDYACALDGEYGLMSRSFRSFSFSKAMSTEKAMSQCLKAFYLVGNPKDYTLYEMNEKGTLPFSVVCFWQVHQLSNRKEYLPYNFENGSVKQCTDYVNCQFLNLHFTSVVPDGNEVKLDMSGDFRTQLRFDPKRPTLIFRRECPEDPYLSNIRVYSGDLTQVAILTEDSGQSVELPLEESTTAQSIVFDAVQAFQKLIFTPPLIYACDQSLLYNALADKVNALGSIVRINFVPPFFLLSQELDSSHLRLTMVSLNFCVSERILDPGDRPWDLLNTLRAESCRALQLTRFCLRRLTEVMPADSPSSSTATSTVPLFVGNLKENLSQCMYERLLTRKLGEQLKWESIEVIYYESGCLVLNFATFEFAEEAYEKLRNAYIMERPLVVLILPKIQPHFIPVGVQPLLVFVNIKSGGCQGIELMTAFRCLLNPFQVFNLDVGGPLPGLFCFRQVASYQLVVCGGDGTVGWTLSCLDSVGQDAACHSPPIALLPLGTGNDLARVLNWGGGYTSAEEPLLVLKNIATAEKVRLDRWTLVGRSDEEMKDEVKAALHIQTNSQNTTEDNSFIVIMNNYFGIGIDADLALDFHNARSENPSKFNSRLHNKSVYFKIGLRKMVNRSTCKDLQKKVVVEADGKVLDLPSLEGIVVLNILSWGGGANPWGLDKDENFARPTHYDGLLEVVGICGVLHMGQIYSGFRSGIRLAQAAHLKIILKSELPIQVDGEPFIQPPGQLTVLRSALKVIAKFRFLLSY</sequence>
<evidence type="ECO:0000256" key="2">
    <source>
        <dbReference type="ARBA" id="ARBA00009280"/>
    </source>
</evidence>
<dbReference type="GO" id="GO:0003676">
    <property type="term" value="F:nucleic acid binding"/>
    <property type="evidence" value="ECO:0007669"/>
    <property type="project" value="InterPro"/>
</dbReference>
<keyword evidence="6 12" id="KW-0547">Nucleotide-binding</keyword>
<dbReference type="InterPro" id="IPR056392">
    <property type="entry name" value="DGKtheta_RBD"/>
</dbReference>
<dbReference type="Pfam" id="PF24099">
    <property type="entry name" value="RBD_DGKtheta"/>
    <property type="match status" value="1"/>
</dbReference>
<feature type="domain" description="Phorbol-ester/DAG-type" evidence="13">
    <location>
        <begin position="69"/>
        <end position="119"/>
    </location>
</feature>
<dbReference type="Gene3D" id="3.30.60.20">
    <property type="match status" value="2"/>
</dbReference>
<dbReference type="Proteomes" id="UP000282613">
    <property type="component" value="Unassembled WGS sequence"/>
</dbReference>
<comment type="subcellular location">
    <subcellularLocation>
        <location evidence="1">Membrane</location>
    </subcellularLocation>
</comment>
<dbReference type="InterPro" id="IPR017438">
    <property type="entry name" value="ATP-NAD_kinase_N"/>
</dbReference>
<evidence type="ECO:0000313" key="15">
    <source>
        <dbReference type="EMBL" id="VDK33602.1"/>
    </source>
</evidence>
<protein>
    <recommendedName>
        <fullName evidence="12">Diacylglycerol kinase</fullName>
        <shortName evidence="12">DAG kinase</shortName>
        <ecNumber evidence="12">2.7.1.107</ecNumber>
    </recommendedName>
</protein>
<proteinExistence type="inferred from homology"/>
<dbReference type="SMART" id="SM00045">
    <property type="entry name" value="DAGKa"/>
    <property type="match status" value="1"/>
</dbReference>
<evidence type="ECO:0000256" key="8">
    <source>
        <dbReference type="ARBA" id="ARBA00022777"/>
    </source>
</evidence>
<dbReference type="AlphaFoldDB" id="A0A158R7X4"/>
<evidence type="ECO:0000256" key="6">
    <source>
        <dbReference type="ARBA" id="ARBA00022741"/>
    </source>
</evidence>
<dbReference type="GO" id="GO:0005524">
    <property type="term" value="F:ATP binding"/>
    <property type="evidence" value="ECO:0007669"/>
    <property type="project" value="UniProtKB-KW"/>
</dbReference>
<keyword evidence="10 12" id="KW-0067">ATP-binding</keyword>
<keyword evidence="5" id="KW-0677">Repeat</keyword>
<evidence type="ECO:0000256" key="10">
    <source>
        <dbReference type="ARBA" id="ARBA00022840"/>
    </source>
</evidence>
<accession>A0A158R7X4</accession>
<dbReference type="PANTHER" id="PTHR11255:SF54">
    <property type="entry name" value="DIACYLGLYCEROL KINASE THETA"/>
    <property type="match status" value="1"/>
</dbReference>
<evidence type="ECO:0000256" key="7">
    <source>
        <dbReference type="ARBA" id="ARBA00022771"/>
    </source>
</evidence>
<dbReference type="Gene3D" id="2.60.200.40">
    <property type="match status" value="1"/>
</dbReference>
<dbReference type="SMART" id="SM00109">
    <property type="entry name" value="C1"/>
    <property type="match status" value="2"/>
</dbReference>
<keyword evidence="11" id="KW-0472">Membrane</keyword>
<dbReference type="GO" id="GO:0008270">
    <property type="term" value="F:zinc ion binding"/>
    <property type="evidence" value="ECO:0007669"/>
    <property type="project" value="UniProtKB-KW"/>
</dbReference>
<dbReference type="OrthoDB" id="242257at2759"/>
<dbReference type="PROSITE" id="PS50146">
    <property type="entry name" value="DAGK"/>
    <property type="match status" value="1"/>
</dbReference>
<evidence type="ECO:0000256" key="9">
    <source>
        <dbReference type="ARBA" id="ARBA00022833"/>
    </source>
</evidence>
<dbReference type="InterPro" id="IPR037607">
    <property type="entry name" value="DGK"/>
</dbReference>
<dbReference type="FunFam" id="2.60.200.40:FF:000004">
    <property type="entry name" value="Diacylglycerol kinase"/>
    <property type="match status" value="1"/>
</dbReference>
<keyword evidence="8 12" id="KW-0418">Kinase</keyword>
<evidence type="ECO:0000256" key="1">
    <source>
        <dbReference type="ARBA" id="ARBA00004370"/>
    </source>
</evidence>
<keyword evidence="4" id="KW-0479">Metal-binding</keyword>
<reference evidence="15 16" key="2">
    <citation type="submission" date="2018-11" db="EMBL/GenBank/DDBJ databases">
        <authorList>
            <consortium name="Pathogen Informatics"/>
        </authorList>
    </citation>
    <scope>NUCLEOTIDE SEQUENCE [LARGE SCALE GENOMIC DNA]</scope>
</reference>
<dbReference type="GO" id="GO:0016020">
    <property type="term" value="C:membrane"/>
    <property type="evidence" value="ECO:0007669"/>
    <property type="project" value="UniProtKB-SubCell"/>
</dbReference>
<dbReference type="InterPro" id="IPR002219">
    <property type="entry name" value="PKC_DAG/PE"/>
</dbReference>
<dbReference type="PROSITE" id="PS50081">
    <property type="entry name" value="ZF_DAG_PE_2"/>
    <property type="match status" value="2"/>
</dbReference>
<dbReference type="InterPro" id="IPR046349">
    <property type="entry name" value="C1-like_sf"/>
</dbReference>
<dbReference type="Pfam" id="PF00130">
    <property type="entry name" value="C1_1"/>
    <property type="match status" value="2"/>
</dbReference>
<feature type="domain" description="Phorbol-ester/DAG-type" evidence="13">
    <location>
        <begin position="242"/>
        <end position="293"/>
    </location>
</feature>
<dbReference type="GO" id="GO:0004143">
    <property type="term" value="F:ATP-dependent diacylglycerol kinase activity"/>
    <property type="evidence" value="ECO:0007669"/>
    <property type="project" value="UniProtKB-EC"/>
</dbReference>
<dbReference type="SUPFAM" id="SSF111331">
    <property type="entry name" value="NAD kinase/diacylglycerol kinase-like"/>
    <property type="match status" value="1"/>
</dbReference>
<dbReference type="InterPro" id="IPR000756">
    <property type="entry name" value="Diacylglycerol_kin_accessory"/>
</dbReference>
<keyword evidence="16" id="KW-1185">Reference proteome</keyword>
<dbReference type="Gene3D" id="3.40.50.10330">
    <property type="entry name" value="Probable inorganic polyphosphate/atp-NAD kinase, domain 1"/>
    <property type="match status" value="1"/>
</dbReference>
<comment type="similarity">
    <text evidence="2 12">Belongs to the eukaryotic diacylglycerol kinase family.</text>
</comment>
<dbReference type="InterPro" id="IPR001206">
    <property type="entry name" value="Diacylglycerol_kinase_cat_dom"/>
</dbReference>
<evidence type="ECO:0000256" key="3">
    <source>
        <dbReference type="ARBA" id="ARBA00022679"/>
    </source>
</evidence>
<keyword evidence="7" id="KW-0863">Zinc-finger</keyword>
<feature type="domain" description="DAGKc" evidence="14">
    <location>
        <begin position="758"/>
        <end position="896"/>
    </location>
</feature>